<gene>
    <name evidence="1" type="ORF">ACI43T_00290</name>
</gene>
<organism evidence="1 2">
    <name type="scientific">Neisseria oralis</name>
    <dbReference type="NCBI Taxonomy" id="1107316"/>
    <lineage>
        <taxon>Bacteria</taxon>
        <taxon>Pseudomonadati</taxon>
        <taxon>Pseudomonadota</taxon>
        <taxon>Betaproteobacteria</taxon>
        <taxon>Neisseriales</taxon>
        <taxon>Neisseriaceae</taxon>
        <taxon>Neisseria</taxon>
    </lineage>
</organism>
<evidence type="ECO:0000313" key="2">
    <source>
        <dbReference type="Proteomes" id="UP001621964"/>
    </source>
</evidence>
<name>A0ABW8Q1D4_9NEIS</name>
<keyword evidence="2" id="KW-1185">Reference proteome</keyword>
<dbReference type="EMBL" id="JBJGEB010000001">
    <property type="protein sequence ID" value="MFK7640943.1"/>
    <property type="molecule type" value="Genomic_DNA"/>
</dbReference>
<evidence type="ECO:0000313" key="1">
    <source>
        <dbReference type="EMBL" id="MFK7640943.1"/>
    </source>
</evidence>
<dbReference type="RefSeq" id="WP_405385218.1">
    <property type="nucleotide sequence ID" value="NZ_JBJGEB010000001.1"/>
</dbReference>
<accession>A0ABW8Q1D4</accession>
<sequence length="331" mass="39180">MYQINDWNNIRAQYNRSTLILGNGASIAVSRQFNYQSLLDHAFNNNLLNNERINELFNFFETNDFELILRRIWQAHNVNQILRINNTDLNQVYEEIRNGLIATVRSIHPNYQEIEPFLKNIYNFIKQFNTIISLNYDLIVYWALMHGLNTDDGYSLKDCFINRNFDENWKRFREPINRNRFTSLVFYLHGNLALGKKFYGSEYKIENNGIGLLDLILDSWNRGETVPLFISEGTANQKINSIHNSFYFSTIYREVLPEPKDSLVIYGWGIGSQDLHLLEKLRNCGIRNIAVSVYKNNQDYCQYINNILQRHFRNINIQFFDSNSSNCWIHP</sequence>
<dbReference type="Pfam" id="PF16263">
    <property type="entry name" value="DUF4917"/>
    <property type="match status" value="1"/>
</dbReference>
<dbReference type="InterPro" id="IPR032581">
    <property type="entry name" value="DUF4917"/>
</dbReference>
<comment type="caution">
    <text evidence="1">The sequence shown here is derived from an EMBL/GenBank/DDBJ whole genome shotgun (WGS) entry which is preliminary data.</text>
</comment>
<dbReference type="Proteomes" id="UP001621964">
    <property type="component" value="Unassembled WGS sequence"/>
</dbReference>
<reference evidence="1 2" key="1">
    <citation type="submission" date="2024-11" db="EMBL/GenBank/DDBJ databases">
        <authorList>
            <person name="Mikucki A.G."/>
            <person name="Kahler C.M."/>
        </authorList>
    </citation>
    <scope>NUCLEOTIDE SEQUENCE [LARGE SCALE GENOMIC DNA]</scope>
    <source>
        <strain evidence="1 2">EXNM717</strain>
    </source>
</reference>
<protein>
    <submittedName>
        <fullName evidence="1">DUF4917 family protein</fullName>
    </submittedName>
</protein>
<proteinExistence type="predicted"/>